<dbReference type="AlphaFoldDB" id="A0A0C3E681"/>
<reference evidence="1 2" key="1">
    <citation type="submission" date="2014-04" db="EMBL/GenBank/DDBJ databases">
        <authorList>
            <consortium name="DOE Joint Genome Institute"/>
            <person name="Kuo A."/>
            <person name="Kohler A."/>
            <person name="Nagy L.G."/>
            <person name="Floudas D."/>
            <person name="Copeland A."/>
            <person name="Barry K.W."/>
            <person name="Cichocki N."/>
            <person name="Veneault-Fourrey C."/>
            <person name="LaButti K."/>
            <person name="Lindquist E.A."/>
            <person name="Lipzen A."/>
            <person name="Lundell T."/>
            <person name="Morin E."/>
            <person name="Murat C."/>
            <person name="Sun H."/>
            <person name="Tunlid A."/>
            <person name="Henrissat B."/>
            <person name="Grigoriev I.V."/>
            <person name="Hibbett D.S."/>
            <person name="Martin F."/>
            <person name="Nordberg H.P."/>
            <person name="Cantor M.N."/>
            <person name="Hua S.X."/>
        </authorList>
    </citation>
    <scope>NUCLEOTIDE SEQUENCE [LARGE SCALE GENOMIC DNA]</scope>
    <source>
        <strain evidence="1 2">Foug A</strain>
    </source>
</reference>
<dbReference type="Proteomes" id="UP000053989">
    <property type="component" value="Unassembled WGS sequence"/>
</dbReference>
<dbReference type="HOGENOM" id="CLU_2028112_0_0_1"/>
<evidence type="ECO:0000313" key="1">
    <source>
        <dbReference type="EMBL" id="KIM63959.1"/>
    </source>
</evidence>
<accession>A0A0C3E681</accession>
<protein>
    <submittedName>
        <fullName evidence="1">Uncharacterized protein</fullName>
    </submittedName>
</protein>
<keyword evidence="2" id="KW-1185">Reference proteome</keyword>
<dbReference type="EMBL" id="KN822031">
    <property type="protein sequence ID" value="KIM63959.1"/>
    <property type="molecule type" value="Genomic_DNA"/>
</dbReference>
<reference evidence="2" key="2">
    <citation type="submission" date="2015-01" db="EMBL/GenBank/DDBJ databases">
        <title>Evolutionary Origins and Diversification of the Mycorrhizal Mutualists.</title>
        <authorList>
            <consortium name="DOE Joint Genome Institute"/>
            <consortium name="Mycorrhizal Genomics Consortium"/>
            <person name="Kohler A."/>
            <person name="Kuo A."/>
            <person name="Nagy L.G."/>
            <person name="Floudas D."/>
            <person name="Copeland A."/>
            <person name="Barry K.W."/>
            <person name="Cichocki N."/>
            <person name="Veneault-Fourrey C."/>
            <person name="LaButti K."/>
            <person name="Lindquist E.A."/>
            <person name="Lipzen A."/>
            <person name="Lundell T."/>
            <person name="Morin E."/>
            <person name="Murat C."/>
            <person name="Riley R."/>
            <person name="Ohm R."/>
            <person name="Sun H."/>
            <person name="Tunlid A."/>
            <person name="Henrissat B."/>
            <person name="Grigoriev I.V."/>
            <person name="Hibbett D.S."/>
            <person name="Martin F."/>
        </authorList>
    </citation>
    <scope>NUCLEOTIDE SEQUENCE [LARGE SCALE GENOMIC DNA]</scope>
    <source>
        <strain evidence="2">Foug A</strain>
    </source>
</reference>
<name>A0A0C3E681_9AGAM</name>
<organism evidence="1 2">
    <name type="scientific">Scleroderma citrinum Foug A</name>
    <dbReference type="NCBI Taxonomy" id="1036808"/>
    <lineage>
        <taxon>Eukaryota</taxon>
        <taxon>Fungi</taxon>
        <taxon>Dikarya</taxon>
        <taxon>Basidiomycota</taxon>
        <taxon>Agaricomycotina</taxon>
        <taxon>Agaricomycetes</taxon>
        <taxon>Agaricomycetidae</taxon>
        <taxon>Boletales</taxon>
        <taxon>Sclerodermatineae</taxon>
        <taxon>Sclerodermataceae</taxon>
        <taxon>Scleroderma</taxon>
    </lineage>
</organism>
<dbReference type="InParanoid" id="A0A0C3E681"/>
<evidence type="ECO:0000313" key="2">
    <source>
        <dbReference type="Proteomes" id="UP000053989"/>
    </source>
</evidence>
<gene>
    <name evidence="1" type="ORF">SCLCIDRAFT_1213766</name>
</gene>
<proteinExistence type="predicted"/>
<sequence length="122" mass="13397">MPHSNLIPLVPPKCPGRCYNSPSQRSWPHLLTTCHPTVPWMAGGHCMVFQRQSVHSINYYRGGGSQSAGCVNTAVLDSGHTARQRDYSEPDKIGSNASSQQVTGCLAVSHRWSESTVQSYRL</sequence>